<evidence type="ECO:0000313" key="4">
    <source>
        <dbReference type="Proteomes" id="UP000265618"/>
    </source>
</evidence>
<feature type="transmembrane region" description="Helical" evidence="2">
    <location>
        <begin position="170"/>
        <end position="189"/>
    </location>
</feature>
<sequence length="560" mass="62421">ANKAGVDDRMWKLVLLEVHDPERCARECLKLATERYRYSRMFMWMAEHMVALYGHCASDKYPPALAKSLLDGSVSQALDALPTPSEKEREAEAEAEGDGEGDEREDSVSSLPDALPMSSATPPSLSLSDAPLYERTILLMQGHFVRVSGFRAWCERRLCLFLARRADLPIPMLIACVLPLAIPTWYGLISEGESGSVRSRADFCFLYLFGMYSKNTAFAPVFVAGVLVAIYYAAVVVPAHNILLSTARWNLSAPPSIWLRPPTEQCQVYRSLVQCMTPGAVRMQRAAEKGALSMLKQQRRRERRRRRRERRRARESEMSPYVPFNGDDDMDGQGERDAVERVIVDQVEGDIEGVVPEVPIKGAEGERESEDELLEPVSTGGPTATATHSESVSPETSCDNKQPFLMRQRDVLLGDDDDTVLQDSVSKRARAAAAKMAKYHPGQSAASRIFDLTKPNPELWGLKPMLLSKASDGIVPRSCSLFFWIAFFCVGVYCSMAHMAIPLSTKYAVLSPLGLPMGVYITCVLLVNLGPSVWQGMLEMPLVFPRVGRRHRRRMRLTPS</sequence>
<organism evidence="3 4">
    <name type="scientific">Kipferlia bialata</name>
    <dbReference type="NCBI Taxonomy" id="797122"/>
    <lineage>
        <taxon>Eukaryota</taxon>
        <taxon>Metamonada</taxon>
        <taxon>Carpediemonas-like organisms</taxon>
        <taxon>Kipferlia</taxon>
    </lineage>
</organism>
<comment type="caution">
    <text evidence="3">The sequence shown here is derived from an EMBL/GenBank/DDBJ whole genome shotgun (WGS) entry which is preliminary data.</text>
</comment>
<evidence type="ECO:0000256" key="2">
    <source>
        <dbReference type="SAM" id="Phobius"/>
    </source>
</evidence>
<accession>A0A9K3CTT1</accession>
<name>A0A9K3CTT1_9EUKA</name>
<evidence type="ECO:0008006" key="5">
    <source>
        <dbReference type="Google" id="ProtNLM"/>
    </source>
</evidence>
<feature type="region of interest" description="Disordered" evidence="1">
    <location>
        <begin position="79"/>
        <end position="124"/>
    </location>
</feature>
<keyword evidence="2" id="KW-0472">Membrane</keyword>
<keyword evidence="2" id="KW-0812">Transmembrane</keyword>
<feature type="region of interest" description="Disordered" evidence="1">
    <location>
        <begin position="292"/>
        <end position="331"/>
    </location>
</feature>
<protein>
    <recommendedName>
        <fullName evidence="5">Transmembrane protein</fullName>
    </recommendedName>
</protein>
<proteinExistence type="predicted"/>
<dbReference type="AlphaFoldDB" id="A0A9K3CTT1"/>
<dbReference type="Proteomes" id="UP000265618">
    <property type="component" value="Unassembled WGS sequence"/>
</dbReference>
<feature type="compositionally biased region" description="Polar residues" evidence="1">
    <location>
        <begin position="380"/>
        <end position="400"/>
    </location>
</feature>
<feature type="region of interest" description="Disordered" evidence="1">
    <location>
        <begin position="361"/>
        <end position="400"/>
    </location>
</feature>
<feature type="transmembrane region" description="Helical" evidence="2">
    <location>
        <begin position="481"/>
        <end position="501"/>
    </location>
</feature>
<feature type="transmembrane region" description="Helical" evidence="2">
    <location>
        <begin position="217"/>
        <end position="239"/>
    </location>
</feature>
<gene>
    <name evidence="3" type="ORF">KIPB_004304</name>
</gene>
<feature type="transmembrane region" description="Helical" evidence="2">
    <location>
        <begin position="507"/>
        <end position="530"/>
    </location>
</feature>
<evidence type="ECO:0000256" key="1">
    <source>
        <dbReference type="SAM" id="MobiDB-lite"/>
    </source>
</evidence>
<feature type="non-terminal residue" evidence="3">
    <location>
        <position position="1"/>
    </location>
</feature>
<keyword evidence="4" id="KW-1185">Reference proteome</keyword>
<evidence type="ECO:0000313" key="3">
    <source>
        <dbReference type="EMBL" id="GIQ83056.1"/>
    </source>
</evidence>
<feature type="compositionally biased region" description="Acidic residues" evidence="1">
    <location>
        <begin position="93"/>
        <end position="105"/>
    </location>
</feature>
<dbReference type="EMBL" id="BDIP01000909">
    <property type="protein sequence ID" value="GIQ83056.1"/>
    <property type="molecule type" value="Genomic_DNA"/>
</dbReference>
<feature type="compositionally biased region" description="Basic residues" evidence="1">
    <location>
        <begin position="297"/>
        <end position="311"/>
    </location>
</feature>
<reference evidence="3 4" key="1">
    <citation type="journal article" date="2018" name="PLoS ONE">
        <title>The draft genome of Kipferlia bialata reveals reductive genome evolution in fornicate parasites.</title>
        <authorList>
            <person name="Tanifuji G."/>
            <person name="Takabayashi S."/>
            <person name="Kume K."/>
            <person name="Takagi M."/>
            <person name="Nakayama T."/>
            <person name="Kamikawa R."/>
            <person name="Inagaki Y."/>
            <person name="Hashimoto T."/>
        </authorList>
    </citation>
    <scope>NUCLEOTIDE SEQUENCE [LARGE SCALE GENOMIC DNA]</scope>
    <source>
        <strain evidence="3">NY0173</strain>
    </source>
</reference>
<keyword evidence="2" id="KW-1133">Transmembrane helix</keyword>